<comment type="caution">
    <text evidence="2">The sequence shown here is derived from an EMBL/GenBank/DDBJ whole genome shotgun (WGS) entry which is preliminary data.</text>
</comment>
<evidence type="ECO:0000313" key="3">
    <source>
        <dbReference type="Proteomes" id="UP000800235"/>
    </source>
</evidence>
<keyword evidence="3" id="KW-1185">Reference proteome</keyword>
<dbReference type="Proteomes" id="UP000800235">
    <property type="component" value="Unassembled WGS sequence"/>
</dbReference>
<feature type="compositionally biased region" description="Low complexity" evidence="1">
    <location>
        <begin position="165"/>
        <end position="175"/>
    </location>
</feature>
<organism evidence="2 3">
    <name type="scientific">Tothia fuscella</name>
    <dbReference type="NCBI Taxonomy" id="1048955"/>
    <lineage>
        <taxon>Eukaryota</taxon>
        <taxon>Fungi</taxon>
        <taxon>Dikarya</taxon>
        <taxon>Ascomycota</taxon>
        <taxon>Pezizomycotina</taxon>
        <taxon>Dothideomycetes</taxon>
        <taxon>Pleosporomycetidae</taxon>
        <taxon>Venturiales</taxon>
        <taxon>Cylindrosympodiaceae</taxon>
        <taxon>Tothia</taxon>
    </lineage>
</organism>
<evidence type="ECO:0000313" key="2">
    <source>
        <dbReference type="EMBL" id="KAF2422087.1"/>
    </source>
</evidence>
<feature type="region of interest" description="Disordered" evidence="1">
    <location>
        <begin position="1"/>
        <end position="211"/>
    </location>
</feature>
<feature type="compositionally biased region" description="Low complexity" evidence="1">
    <location>
        <begin position="257"/>
        <end position="268"/>
    </location>
</feature>
<reference evidence="2" key="1">
    <citation type="journal article" date="2020" name="Stud. Mycol.">
        <title>101 Dothideomycetes genomes: a test case for predicting lifestyles and emergence of pathogens.</title>
        <authorList>
            <person name="Haridas S."/>
            <person name="Albert R."/>
            <person name="Binder M."/>
            <person name="Bloem J."/>
            <person name="Labutti K."/>
            <person name="Salamov A."/>
            <person name="Andreopoulos B."/>
            <person name="Baker S."/>
            <person name="Barry K."/>
            <person name="Bills G."/>
            <person name="Bluhm B."/>
            <person name="Cannon C."/>
            <person name="Castanera R."/>
            <person name="Culley D."/>
            <person name="Daum C."/>
            <person name="Ezra D."/>
            <person name="Gonzalez J."/>
            <person name="Henrissat B."/>
            <person name="Kuo A."/>
            <person name="Liang C."/>
            <person name="Lipzen A."/>
            <person name="Lutzoni F."/>
            <person name="Magnuson J."/>
            <person name="Mondo S."/>
            <person name="Nolan M."/>
            <person name="Ohm R."/>
            <person name="Pangilinan J."/>
            <person name="Park H.-J."/>
            <person name="Ramirez L."/>
            <person name="Alfaro M."/>
            <person name="Sun H."/>
            <person name="Tritt A."/>
            <person name="Yoshinaga Y."/>
            <person name="Zwiers L.-H."/>
            <person name="Turgeon B."/>
            <person name="Goodwin S."/>
            <person name="Spatafora J."/>
            <person name="Crous P."/>
            <person name="Grigoriev I."/>
        </authorList>
    </citation>
    <scope>NUCLEOTIDE SEQUENCE</scope>
    <source>
        <strain evidence="2">CBS 130266</strain>
    </source>
</reference>
<name>A0A9P4NI20_9PEZI</name>
<dbReference type="AlphaFoldDB" id="A0A9P4NI20"/>
<dbReference type="EMBL" id="MU007094">
    <property type="protein sequence ID" value="KAF2422087.1"/>
    <property type="molecule type" value="Genomic_DNA"/>
</dbReference>
<gene>
    <name evidence="2" type="ORF">EJ08DRAFT_664992</name>
</gene>
<evidence type="ECO:0000256" key="1">
    <source>
        <dbReference type="SAM" id="MobiDB-lite"/>
    </source>
</evidence>
<proteinExistence type="predicted"/>
<sequence length="276" mass="29332">MALNPNDPMGGFTQARPNVWQRPGPDGGEPETKEFTNGENFAEQIRFIRDTYGPGHFELQHGEAPSPPPPAPARRVQFADGVPSTAVVRQRPSGGGMPQSQGPNYWDDDGAGPSRNGSINSGGRPQYGGPNYWDDNGPGPSRNGSINSGGRAQFQNPNYWDDDSSAPSRSPSTNSGGRRPQRALNYWEDDSPLPSRISSYGGGGGRGGRRAPAVVDFQEYFGNDSQALVPSSQGSGGGRRRAAVTDFEDYEGSGAQSPRPNHGSRGPSSRGGGEDW</sequence>
<feature type="compositionally biased region" description="Polar residues" evidence="1">
    <location>
        <begin position="142"/>
        <end position="158"/>
    </location>
</feature>
<protein>
    <submittedName>
        <fullName evidence="2">Uncharacterized protein</fullName>
    </submittedName>
</protein>
<feature type="region of interest" description="Disordered" evidence="1">
    <location>
        <begin position="224"/>
        <end position="276"/>
    </location>
</feature>
<accession>A0A9P4NI20</accession>